<dbReference type="SUPFAM" id="SSF51735">
    <property type="entry name" value="NAD(P)-binding Rossmann-fold domains"/>
    <property type="match status" value="1"/>
</dbReference>
<dbReference type="Proteomes" id="UP001321047">
    <property type="component" value="Unassembled WGS sequence"/>
</dbReference>
<dbReference type="Pfam" id="PF01370">
    <property type="entry name" value="Epimerase"/>
    <property type="match status" value="1"/>
</dbReference>
<evidence type="ECO:0000256" key="1">
    <source>
        <dbReference type="ARBA" id="ARBA00007637"/>
    </source>
</evidence>
<dbReference type="RefSeq" id="WP_342810463.1">
    <property type="nucleotide sequence ID" value="NZ_JAOPJZ010000031.1"/>
</dbReference>
<dbReference type="InterPro" id="IPR001509">
    <property type="entry name" value="Epimerase_deHydtase"/>
</dbReference>
<accession>A0AAP2ZBL2</accession>
<dbReference type="InterPro" id="IPR036291">
    <property type="entry name" value="NAD(P)-bd_dom_sf"/>
</dbReference>
<proteinExistence type="inferred from homology"/>
<dbReference type="AlphaFoldDB" id="A0AAP2ZBL2"/>
<feature type="domain" description="NAD-dependent epimerase/dehydratase" evidence="3">
    <location>
        <begin position="21"/>
        <end position="248"/>
    </location>
</feature>
<dbReference type="Gene3D" id="3.40.50.720">
    <property type="entry name" value="NAD(P)-binding Rossmann-like Domain"/>
    <property type="match status" value="1"/>
</dbReference>
<sequence>MTPEKTAEPALKADSLEGKRILVTGGGGFIGSHLVDALVSDNDVRVLDRFSTGTRDHVHDEATIIEGDVRDEIALQRAARDVDIIFHHAAIVSVEQSIDEPRASHAVNLEATHSVLEQARIEDARVVLASSAAVYGHPSNVPVAEGDSLRPTSPYGVQKLALDQYARVYRECYDLEAVALRYFNVYGPRQQGPYSGVISTFFEQARSGEPITIKGDGEQTRDFVHVDDVVTATIRAASIDVDTSSLNVGTGTGTSILELASKILSVTGSDSPIVHKPPRPGDIRHSVASTTRCKRELDFEARIDLETGLQRMEHRRRDGSEAKQSRAAGDEHTSAETGRSDD</sequence>
<comment type="similarity">
    <text evidence="1">Belongs to the NAD(P)-dependent epimerase/dehydratase family.</text>
</comment>
<name>A0AAP2ZBL2_9EURY</name>
<evidence type="ECO:0000313" key="5">
    <source>
        <dbReference type="Proteomes" id="UP001321047"/>
    </source>
</evidence>
<keyword evidence="5" id="KW-1185">Reference proteome</keyword>
<reference evidence="4 5" key="1">
    <citation type="submission" date="2022-09" db="EMBL/GenBank/DDBJ databases">
        <title>Enrichment on poylsaccharides allowed isolation of novel metabolic and taxonomic groups of Haloarchaea.</title>
        <authorList>
            <person name="Sorokin D.Y."/>
            <person name="Elcheninov A.G."/>
            <person name="Khizhniak T.V."/>
            <person name="Kolganova T.V."/>
            <person name="Kublanov I.V."/>
        </authorList>
    </citation>
    <scope>NUCLEOTIDE SEQUENCE [LARGE SCALE GENOMIC DNA]</scope>
    <source>
        <strain evidence="4 5">AArc-curdl1</strain>
    </source>
</reference>
<feature type="region of interest" description="Disordered" evidence="2">
    <location>
        <begin position="308"/>
        <end position="342"/>
    </location>
</feature>
<evidence type="ECO:0000259" key="3">
    <source>
        <dbReference type="Pfam" id="PF01370"/>
    </source>
</evidence>
<dbReference type="EMBL" id="JAOPJZ010000031">
    <property type="protein sequence ID" value="MCU4754161.1"/>
    <property type="molecule type" value="Genomic_DNA"/>
</dbReference>
<protein>
    <submittedName>
        <fullName evidence="4">NAD-dependent epimerase/dehydratase family protein</fullName>
    </submittedName>
</protein>
<gene>
    <name evidence="4" type="ORF">OB919_19620</name>
</gene>
<evidence type="ECO:0000256" key="2">
    <source>
        <dbReference type="SAM" id="MobiDB-lite"/>
    </source>
</evidence>
<evidence type="ECO:0000313" key="4">
    <source>
        <dbReference type="EMBL" id="MCU4754161.1"/>
    </source>
</evidence>
<organism evidence="4 5">
    <name type="scientific">Natronosalvus hydrolyticus</name>
    <dbReference type="NCBI Taxonomy" id="2979988"/>
    <lineage>
        <taxon>Archaea</taxon>
        <taxon>Methanobacteriati</taxon>
        <taxon>Methanobacteriota</taxon>
        <taxon>Stenosarchaea group</taxon>
        <taxon>Halobacteria</taxon>
        <taxon>Halobacteriales</taxon>
        <taxon>Natrialbaceae</taxon>
        <taxon>Natronosalvus</taxon>
    </lineage>
</organism>
<dbReference type="PANTHER" id="PTHR43000">
    <property type="entry name" value="DTDP-D-GLUCOSE 4,6-DEHYDRATASE-RELATED"/>
    <property type="match status" value="1"/>
</dbReference>
<comment type="caution">
    <text evidence="4">The sequence shown here is derived from an EMBL/GenBank/DDBJ whole genome shotgun (WGS) entry which is preliminary data.</text>
</comment>